<protein>
    <submittedName>
        <fullName evidence="1">Uncharacterized protein</fullName>
    </submittedName>
</protein>
<organism evidence="1 2">
    <name type="scientific">Rhizopus microsporus</name>
    <dbReference type="NCBI Taxonomy" id="58291"/>
    <lineage>
        <taxon>Eukaryota</taxon>
        <taxon>Fungi</taxon>
        <taxon>Fungi incertae sedis</taxon>
        <taxon>Mucoromycota</taxon>
        <taxon>Mucoromycotina</taxon>
        <taxon>Mucoromycetes</taxon>
        <taxon>Mucorales</taxon>
        <taxon>Mucorineae</taxon>
        <taxon>Rhizopodaceae</taxon>
        <taxon>Rhizopus</taxon>
    </lineage>
</organism>
<reference evidence="1 2" key="1">
    <citation type="journal article" date="2016" name="Proc. Natl. Acad. Sci. U.S.A.">
        <title>Lipid metabolic changes in an early divergent fungus govern the establishment of a mutualistic symbiosis with endobacteria.</title>
        <authorList>
            <person name="Lastovetsky O.A."/>
            <person name="Gaspar M.L."/>
            <person name="Mondo S.J."/>
            <person name="LaButti K.M."/>
            <person name="Sandor L."/>
            <person name="Grigoriev I.V."/>
            <person name="Henry S.A."/>
            <person name="Pawlowska T.E."/>
        </authorList>
    </citation>
    <scope>NUCLEOTIDE SEQUENCE [LARGE SCALE GENOMIC DNA]</scope>
    <source>
        <strain evidence="1 2">ATCC 11559</strain>
    </source>
</reference>
<dbReference type="EMBL" id="KV921326">
    <property type="protein sequence ID" value="ORE18597.1"/>
    <property type="molecule type" value="Genomic_DNA"/>
</dbReference>
<gene>
    <name evidence="1" type="ORF">BCV71DRAFT_263668</name>
</gene>
<dbReference type="Proteomes" id="UP000242381">
    <property type="component" value="Unassembled WGS sequence"/>
</dbReference>
<dbReference type="AlphaFoldDB" id="A0A1X0S2U3"/>
<sequence length="196" mass="21368">MTKSSTFAASSISQHQVNTTMTSTTVPATNPMSIGSIMSTDDILSESASFEATSLSNVPVVGSIPIAMTLSDLCHKSRALILQLSALIASLTHRLHTVAIGSDLEQTLTKELQAHKEHLQMFKNTIDMFSAYDVTATTTIMPTTLSHPYVVSDNLPMMQWRGSVFDRRSPVAGDIRAYLKRFEDALSSHGLDYNSN</sequence>
<proteinExistence type="predicted"/>
<accession>A0A1X0S2U3</accession>
<name>A0A1X0S2U3_RHIZD</name>
<evidence type="ECO:0000313" key="2">
    <source>
        <dbReference type="Proteomes" id="UP000242381"/>
    </source>
</evidence>
<evidence type="ECO:0000313" key="1">
    <source>
        <dbReference type="EMBL" id="ORE18597.1"/>
    </source>
</evidence>